<evidence type="ECO:0000313" key="3">
    <source>
        <dbReference type="EMBL" id="SMO83534.1"/>
    </source>
</evidence>
<reference evidence="3 4" key="1">
    <citation type="submission" date="2017-05" db="EMBL/GenBank/DDBJ databases">
        <authorList>
            <person name="Varghese N."/>
            <person name="Submissions S."/>
        </authorList>
    </citation>
    <scope>NUCLEOTIDE SEQUENCE [LARGE SCALE GENOMIC DNA]</scope>
    <source>
        <strain evidence="3 4">DSM 29371</strain>
    </source>
</reference>
<accession>A0A521EHX7</accession>
<dbReference type="Gene3D" id="3.40.50.1860">
    <property type="match status" value="2"/>
</dbReference>
<evidence type="ECO:0000256" key="1">
    <source>
        <dbReference type="ARBA" id="ARBA00007847"/>
    </source>
</evidence>
<sequence>MISKKRVGIIGGMGTQAGANLFQKLIDLSPANNDQGFMEVFLHSNSQIPDRTRAIVYGEESPLKEMIRSIDLMNKSGVELLLLACNTIYHYYDEFVTYADAIVLNPIHLLREYVVEKGFKKIGILGTTGTMAANMFDNELRQYDKEIIKLDSWEQENLFMESVYGKNGLKSSTISQETIDKMHNAVRLLIDRGAEIIVGGCSEISIAVQQSDIPIPYIDTMDLMAQKAIEECYYKEKVLNYNQ</sequence>
<dbReference type="RefSeq" id="WP_142719005.1">
    <property type="nucleotide sequence ID" value="NZ_FXTC01000008.1"/>
</dbReference>
<dbReference type="Pfam" id="PF01177">
    <property type="entry name" value="Asp_Glu_race"/>
    <property type="match status" value="1"/>
</dbReference>
<dbReference type="InterPro" id="IPR004380">
    <property type="entry name" value="Asp_race"/>
</dbReference>
<dbReference type="InterPro" id="IPR015942">
    <property type="entry name" value="Asp/Glu/hydantoin_racemase"/>
</dbReference>
<protein>
    <submittedName>
        <fullName evidence="3">Aspartate racemase</fullName>
    </submittedName>
</protein>
<name>A0A521EHX7_9FLAO</name>
<evidence type="ECO:0000256" key="2">
    <source>
        <dbReference type="ARBA" id="ARBA00023235"/>
    </source>
</evidence>
<dbReference type="PANTHER" id="PTHR21198">
    <property type="entry name" value="GLUTAMATE RACEMASE"/>
    <property type="match status" value="1"/>
</dbReference>
<evidence type="ECO:0000313" key="4">
    <source>
        <dbReference type="Proteomes" id="UP000316916"/>
    </source>
</evidence>
<dbReference type="Proteomes" id="UP000316916">
    <property type="component" value="Unassembled WGS sequence"/>
</dbReference>
<keyword evidence="2" id="KW-0413">Isomerase</keyword>
<dbReference type="EMBL" id="FXTC01000008">
    <property type="protein sequence ID" value="SMO83534.1"/>
    <property type="molecule type" value="Genomic_DNA"/>
</dbReference>
<dbReference type="AlphaFoldDB" id="A0A521EHX7"/>
<dbReference type="PANTHER" id="PTHR21198:SF7">
    <property type="entry name" value="ASPARTATE-GLUTAMATE RACEMASE FAMILY"/>
    <property type="match status" value="1"/>
</dbReference>
<organism evidence="3 4">
    <name type="scientific">Chryseobacterium rhizoplanae</name>
    <dbReference type="NCBI Taxonomy" id="1609531"/>
    <lineage>
        <taxon>Bacteria</taxon>
        <taxon>Pseudomonadati</taxon>
        <taxon>Bacteroidota</taxon>
        <taxon>Flavobacteriia</taxon>
        <taxon>Flavobacteriales</taxon>
        <taxon>Weeksellaceae</taxon>
        <taxon>Chryseobacterium group</taxon>
        <taxon>Chryseobacterium</taxon>
    </lineage>
</organism>
<dbReference type="GO" id="GO:0047661">
    <property type="term" value="F:amino-acid racemase activity"/>
    <property type="evidence" value="ECO:0007669"/>
    <property type="project" value="InterPro"/>
</dbReference>
<proteinExistence type="inferred from homology"/>
<comment type="similarity">
    <text evidence="1">Belongs to the aspartate/glutamate racemases family.</text>
</comment>
<keyword evidence="4" id="KW-1185">Reference proteome</keyword>
<dbReference type="SUPFAM" id="SSF53681">
    <property type="entry name" value="Aspartate/glutamate racemase"/>
    <property type="match status" value="2"/>
</dbReference>
<dbReference type="NCBIfam" id="TIGR00035">
    <property type="entry name" value="asp_race"/>
    <property type="match status" value="1"/>
</dbReference>
<dbReference type="InterPro" id="IPR001920">
    <property type="entry name" value="Asp/Glu_race"/>
</dbReference>
<gene>
    <name evidence="3" type="ORF">SAMN06265171_10885</name>
</gene>